<dbReference type="PRINTS" id="PR00344">
    <property type="entry name" value="BCTRLSENSOR"/>
</dbReference>
<feature type="domain" description="PAS" evidence="7">
    <location>
        <begin position="20"/>
        <end position="90"/>
    </location>
</feature>
<accession>A0A3N6MQX7</accession>
<dbReference type="InterPro" id="IPR001610">
    <property type="entry name" value="PAC"/>
</dbReference>
<dbReference type="Pfam" id="PF13185">
    <property type="entry name" value="GAF_2"/>
    <property type="match status" value="1"/>
</dbReference>
<dbReference type="GO" id="GO:0000155">
    <property type="term" value="F:phosphorelay sensor kinase activity"/>
    <property type="evidence" value="ECO:0007669"/>
    <property type="project" value="InterPro"/>
</dbReference>
<dbReference type="InterPro" id="IPR003594">
    <property type="entry name" value="HATPase_dom"/>
</dbReference>
<keyword evidence="3" id="KW-0597">Phosphoprotein</keyword>
<keyword evidence="10" id="KW-1185">Reference proteome</keyword>
<evidence type="ECO:0000313" key="9">
    <source>
        <dbReference type="EMBL" id="RQG98651.1"/>
    </source>
</evidence>
<dbReference type="EMBL" id="REFZ01000013">
    <property type="protein sequence ID" value="RQG98651.1"/>
    <property type="molecule type" value="Genomic_DNA"/>
</dbReference>
<dbReference type="PANTHER" id="PTHR43304">
    <property type="entry name" value="PHYTOCHROME-LIKE PROTEIN CPH1"/>
    <property type="match status" value="1"/>
</dbReference>
<dbReference type="SUPFAM" id="SSF47384">
    <property type="entry name" value="Homodimeric domain of signal transducing histidine kinase"/>
    <property type="match status" value="1"/>
</dbReference>
<dbReference type="PROSITE" id="PS50109">
    <property type="entry name" value="HIS_KIN"/>
    <property type="match status" value="1"/>
</dbReference>
<dbReference type="InterPro" id="IPR013767">
    <property type="entry name" value="PAS_fold"/>
</dbReference>
<dbReference type="InterPro" id="IPR004358">
    <property type="entry name" value="Sig_transdc_His_kin-like_C"/>
</dbReference>
<dbReference type="PROSITE" id="PS50113">
    <property type="entry name" value="PAC"/>
    <property type="match status" value="2"/>
</dbReference>
<feature type="domain" description="Histidine kinase" evidence="6">
    <location>
        <begin position="918"/>
        <end position="1132"/>
    </location>
</feature>
<dbReference type="SUPFAM" id="SSF55781">
    <property type="entry name" value="GAF domain-like"/>
    <property type="match status" value="1"/>
</dbReference>
<dbReference type="SMART" id="SM00086">
    <property type="entry name" value="PAC"/>
    <property type="match status" value="3"/>
</dbReference>
<dbReference type="Pfam" id="PF00512">
    <property type="entry name" value="HisKA"/>
    <property type="match status" value="1"/>
</dbReference>
<evidence type="ECO:0000256" key="4">
    <source>
        <dbReference type="ARBA" id="ARBA00022679"/>
    </source>
</evidence>
<evidence type="ECO:0000256" key="5">
    <source>
        <dbReference type="ARBA" id="ARBA00022777"/>
    </source>
</evidence>
<dbReference type="CDD" id="cd00082">
    <property type="entry name" value="HisKA"/>
    <property type="match status" value="1"/>
</dbReference>
<feature type="domain" description="PAC" evidence="8">
    <location>
        <begin position="734"/>
        <end position="787"/>
    </location>
</feature>
<dbReference type="InterPro" id="IPR003018">
    <property type="entry name" value="GAF"/>
</dbReference>
<gene>
    <name evidence="9" type="ORF">EA472_16790</name>
</gene>
<dbReference type="EC" id="2.7.13.3" evidence="2"/>
<dbReference type="GO" id="GO:0006355">
    <property type="term" value="P:regulation of DNA-templated transcription"/>
    <property type="evidence" value="ECO:0007669"/>
    <property type="project" value="InterPro"/>
</dbReference>
<organism evidence="9 10">
    <name type="scientific">Natrarchaeobius chitinivorans</name>
    <dbReference type="NCBI Taxonomy" id="1679083"/>
    <lineage>
        <taxon>Archaea</taxon>
        <taxon>Methanobacteriati</taxon>
        <taxon>Methanobacteriota</taxon>
        <taxon>Stenosarchaea group</taxon>
        <taxon>Halobacteria</taxon>
        <taxon>Halobacteriales</taxon>
        <taxon>Natrialbaceae</taxon>
        <taxon>Natrarchaeobius</taxon>
    </lineage>
</organism>
<dbReference type="Gene3D" id="3.30.450.20">
    <property type="entry name" value="PAS domain"/>
    <property type="match status" value="6"/>
</dbReference>
<dbReference type="InterPro" id="IPR036097">
    <property type="entry name" value="HisK_dim/P_sf"/>
</dbReference>
<dbReference type="InterPro" id="IPR003661">
    <property type="entry name" value="HisK_dim/P_dom"/>
</dbReference>
<evidence type="ECO:0000313" key="10">
    <source>
        <dbReference type="Proteomes" id="UP000281431"/>
    </source>
</evidence>
<sequence>MSERVPAGEVELWAGDDRTALECYRALASIVDGGIVQLDVDDRIVAIDDSLLDSTGYDRDAILDEHVSRLLSPSDADRFERSVRSAGHADGTNDRRLTLSVRTADGSTVPHEVRLHPVHLDGEVRGTVAVASEVDRVDGRTETHRPTDALGPITGVLEEADVGVFVLDDEFRVEWTNDAAERYFGLDRDEVLGRDKRRVIDETVRERLADPEAFEETVCATYDDNSYVECFECRVTPGDDREERWLEHRSKPIESGPYAGGRVELYYDVSEQRRRARQLRRLNEAVTEWLAGDSRREIATTATTHIREILGLEINGIYLFDSDAKTLRAVSLSEPATRLFDDAPAFEEGEGIAWNVYDSGEPEIYADVTTAPDVFNPETPIRSEICLPIGDHGVVLVGSRERGAFDEGDLSLAKIAASSLAVTFDRIRHEETIERERAQTEQLFRTAPVAITVEDADGRTVRANDRARELLADAAFESSLSPSERVRRTGTAVFDEELVLEDATGGRSWVSMNSAPVFDADGSIERVITVGEDVTALKEHERRLERRKAELQTELGEIFGRVSDAFYAVDDDWNVTHVNERAAEIVGRSEADVLGRNLWDVHPGAETGPFRDAFERAMDEQVHVSFETYVASLDAWLEFDAYPSDTGLSVYFRDRTERKTRERELLTYETIVETVEDGIYVIDENDRFTSVNEAYTELTGYARDEIVDEHASLVVDEEVVQLARELAVDDAVGPTIETELETRGGDRVPIEATVTAVRAGEGDDEFERIGVVRDVTERKERQRRLEESEERYRTLAENFPNGLVALFDDELRYTAAGGQLAGELEIDRREAIGQTIHERYPDDLAGEIEPHFRAALAGEERAFEVTDHGRHFSAHTLPVRTDGDDPVGMLVLQDVTERREYERRLEESNERLEQFAYAASHDLQEPLRMISSYLQLLERRYGDRLDDDGREFLGFAVDGAERMRSMIDGLLAYSRVETQGQPLEATDLEAVLESVLEDLQVSIDEHEAEVAVDSLPRVEGDASQLRQVFQNLIGNAIEYSGDEPPRVSVDAAKNGDREWVISVRDEGIGIDPDDIERVFDVFQRLHTHDEHPGTGIGLALCERIVERHGGEIWIDAEPGEGTTVSFTLQSADRRRT</sequence>
<dbReference type="SUPFAM" id="SSF55874">
    <property type="entry name" value="ATPase domain of HSP90 chaperone/DNA topoisomerase II/histidine kinase"/>
    <property type="match status" value="1"/>
</dbReference>
<dbReference type="Proteomes" id="UP000281431">
    <property type="component" value="Unassembled WGS sequence"/>
</dbReference>
<dbReference type="InterPro" id="IPR029016">
    <property type="entry name" value="GAF-like_dom_sf"/>
</dbReference>
<dbReference type="InterPro" id="IPR052162">
    <property type="entry name" value="Sensor_kinase/Photoreceptor"/>
</dbReference>
<comment type="caution">
    <text evidence="9">The sequence shown here is derived from an EMBL/GenBank/DDBJ whole genome shotgun (WGS) entry which is preliminary data.</text>
</comment>
<dbReference type="Gene3D" id="1.10.287.130">
    <property type="match status" value="1"/>
</dbReference>
<dbReference type="SMART" id="SM00387">
    <property type="entry name" value="HATPase_c"/>
    <property type="match status" value="1"/>
</dbReference>
<dbReference type="Gene3D" id="3.30.565.10">
    <property type="entry name" value="Histidine kinase-like ATPase, C-terminal domain"/>
    <property type="match status" value="1"/>
</dbReference>
<proteinExistence type="predicted"/>
<evidence type="ECO:0000256" key="1">
    <source>
        <dbReference type="ARBA" id="ARBA00000085"/>
    </source>
</evidence>
<evidence type="ECO:0000259" key="7">
    <source>
        <dbReference type="PROSITE" id="PS50112"/>
    </source>
</evidence>
<dbReference type="Gene3D" id="3.30.450.40">
    <property type="match status" value="1"/>
</dbReference>
<evidence type="ECO:0000259" key="6">
    <source>
        <dbReference type="PROSITE" id="PS50109"/>
    </source>
</evidence>
<reference evidence="9 10" key="1">
    <citation type="submission" date="2018-10" db="EMBL/GenBank/DDBJ databases">
        <title>Natrarchaeobius chitinivorans gen. nov., sp. nov., and Natrarchaeobius haloalkaliphilus sp. nov., alkaliphilic, chitin-utilizing haloarchaea from hypersaline alkaline lakes.</title>
        <authorList>
            <person name="Sorokin D.Y."/>
            <person name="Elcheninov A.G."/>
            <person name="Kostrikina N.A."/>
            <person name="Bale N.J."/>
            <person name="Sinninghe Damste J.S."/>
            <person name="Khijniak T.V."/>
            <person name="Kublanov I.V."/>
            <person name="Toshchakov S.V."/>
        </authorList>
    </citation>
    <scope>NUCLEOTIDE SEQUENCE [LARGE SCALE GENOMIC DNA]</scope>
    <source>
        <strain evidence="9 10">AArcht7</strain>
    </source>
</reference>
<dbReference type="SMART" id="SM00091">
    <property type="entry name" value="PAS"/>
    <property type="match status" value="6"/>
</dbReference>
<dbReference type="PANTHER" id="PTHR43304:SF1">
    <property type="entry name" value="PAC DOMAIN-CONTAINING PROTEIN"/>
    <property type="match status" value="1"/>
</dbReference>
<keyword evidence="5" id="KW-0418">Kinase</keyword>
<dbReference type="CDD" id="cd00130">
    <property type="entry name" value="PAS"/>
    <property type="match status" value="4"/>
</dbReference>
<evidence type="ECO:0000259" key="8">
    <source>
        <dbReference type="PROSITE" id="PS50113"/>
    </source>
</evidence>
<dbReference type="SMART" id="SM00388">
    <property type="entry name" value="HisKA"/>
    <property type="match status" value="1"/>
</dbReference>
<dbReference type="InterPro" id="IPR036890">
    <property type="entry name" value="HATPase_C_sf"/>
</dbReference>
<dbReference type="AlphaFoldDB" id="A0A3N6MQX7"/>
<dbReference type="InterPro" id="IPR000014">
    <property type="entry name" value="PAS"/>
</dbReference>
<keyword evidence="4" id="KW-0808">Transferase</keyword>
<feature type="domain" description="PAS" evidence="7">
    <location>
        <begin position="664"/>
        <end position="709"/>
    </location>
</feature>
<feature type="domain" description="PAC" evidence="8">
    <location>
        <begin position="494"/>
        <end position="546"/>
    </location>
</feature>
<dbReference type="SMART" id="SM00065">
    <property type="entry name" value="GAF"/>
    <property type="match status" value="1"/>
</dbReference>
<name>A0A3N6MQX7_NATCH</name>
<dbReference type="Pfam" id="PF08448">
    <property type="entry name" value="PAS_4"/>
    <property type="match status" value="4"/>
</dbReference>
<dbReference type="InterPro" id="IPR005467">
    <property type="entry name" value="His_kinase_dom"/>
</dbReference>
<dbReference type="InterPro" id="IPR000700">
    <property type="entry name" value="PAS-assoc_C"/>
</dbReference>
<dbReference type="InterPro" id="IPR013656">
    <property type="entry name" value="PAS_4"/>
</dbReference>
<comment type="catalytic activity">
    <reaction evidence="1">
        <text>ATP + protein L-histidine = ADP + protein N-phospho-L-histidine.</text>
        <dbReference type="EC" id="2.7.13.3"/>
    </reaction>
</comment>
<dbReference type="InterPro" id="IPR035965">
    <property type="entry name" value="PAS-like_dom_sf"/>
</dbReference>
<dbReference type="Pfam" id="PF02518">
    <property type="entry name" value="HATPase_c"/>
    <property type="match status" value="1"/>
</dbReference>
<feature type="domain" description="PAS" evidence="7">
    <location>
        <begin position="156"/>
        <end position="194"/>
    </location>
</feature>
<dbReference type="Pfam" id="PF13426">
    <property type="entry name" value="PAS_9"/>
    <property type="match status" value="1"/>
</dbReference>
<feature type="domain" description="PAS" evidence="7">
    <location>
        <begin position="551"/>
        <end position="621"/>
    </location>
</feature>
<dbReference type="PROSITE" id="PS50112">
    <property type="entry name" value="PAS"/>
    <property type="match status" value="4"/>
</dbReference>
<protein>
    <recommendedName>
        <fullName evidence="2">histidine kinase</fullName>
        <ecNumber evidence="2">2.7.13.3</ecNumber>
    </recommendedName>
</protein>
<dbReference type="Pfam" id="PF00989">
    <property type="entry name" value="PAS"/>
    <property type="match status" value="1"/>
</dbReference>
<evidence type="ECO:0000256" key="3">
    <source>
        <dbReference type="ARBA" id="ARBA00022553"/>
    </source>
</evidence>
<dbReference type="FunFam" id="3.30.565.10:FF:000006">
    <property type="entry name" value="Sensor histidine kinase WalK"/>
    <property type="match status" value="1"/>
</dbReference>
<dbReference type="SUPFAM" id="SSF55785">
    <property type="entry name" value="PYP-like sensor domain (PAS domain)"/>
    <property type="match status" value="6"/>
</dbReference>
<dbReference type="NCBIfam" id="TIGR00229">
    <property type="entry name" value="sensory_box"/>
    <property type="match status" value="4"/>
</dbReference>
<evidence type="ECO:0000256" key="2">
    <source>
        <dbReference type="ARBA" id="ARBA00012438"/>
    </source>
</evidence>
<dbReference type="OrthoDB" id="342253at2157"/>